<evidence type="ECO:0000313" key="3">
    <source>
        <dbReference type="Proteomes" id="UP000230088"/>
    </source>
</evidence>
<evidence type="ECO:0000256" key="1">
    <source>
        <dbReference type="ARBA" id="ARBA00005534"/>
    </source>
</evidence>
<organism evidence="2 3">
    <name type="scientific">Candidatus Nealsonbacteria bacterium CG08_land_8_20_14_0_20_38_20</name>
    <dbReference type="NCBI Taxonomy" id="1974705"/>
    <lineage>
        <taxon>Bacteria</taxon>
        <taxon>Candidatus Nealsoniibacteriota</taxon>
    </lineage>
</organism>
<evidence type="ECO:0000313" key="2">
    <source>
        <dbReference type="EMBL" id="PIS39499.1"/>
    </source>
</evidence>
<comment type="similarity">
    <text evidence="1">Belongs to the UPF0047 family.</text>
</comment>
<dbReference type="EMBL" id="PEYD01000032">
    <property type="protein sequence ID" value="PIS39499.1"/>
    <property type="molecule type" value="Genomic_DNA"/>
</dbReference>
<dbReference type="SUPFAM" id="SSF111038">
    <property type="entry name" value="YjbQ-like"/>
    <property type="match status" value="1"/>
</dbReference>
<dbReference type="AlphaFoldDB" id="A0A2H0YMM0"/>
<dbReference type="PANTHER" id="PTHR30615">
    <property type="entry name" value="UNCHARACTERIZED PROTEIN YJBQ-RELATED"/>
    <property type="match status" value="1"/>
</dbReference>
<dbReference type="Gene3D" id="2.60.120.460">
    <property type="entry name" value="YjbQ-like"/>
    <property type="match status" value="1"/>
</dbReference>
<sequence>MRFTVSTKGFNDIIDITERVEKAVLDSKVKEGICLISSPGSTCGITTLEYESGLIQDLKRVLEKIAPMNKDYEHCKKWPARIGYARPHDSRQRVGRAEGIAGGGDCNGYAHIRSSLLKPFLSVPVEDNKLVLGTWQQIILIDFDNRPREREILVKVI</sequence>
<dbReference type="Proteomes" id="UP000230088">
    <property type="component" value="Unassembled WGS sequence"/>
</dbReference>
<reference evidence="3" key="1">
    <citation type="submission" date="2017-09" db="EMBL/GenBank/DDBJ databases">
        <title>Depth-based differentiation of microbial function through sediment-hosted aquifers and enrichment of novel symbionts in the deep terrestrial subsurface.</title>
        <authorList>
            <person name="Probst A.J."/>
            <person name="Ladd B."/>
            <person name="Jarett J.K."/>
            <person name="Geller-Mcgrath D.E."/>
            <person name="Sieber C.M.K."/>
            <person name="Emerson J.B."/>
            <person name="Anantharaman K."/>
            <person name="Thomas B.C."/>
            <person name="Malmstrom R."/>
            <person name="Stieglmeier M."/>
            <person name="Klingl A."/>
            <person name="Woyke T."/>
            <person name="Ryan C.M."/>
            <person name="Banfield J.F."/>
        </authorList>
    </citation>
    <scope>NUCLEOTIDE SEQUENCE [LARGE SCALE GENOMIC DNA]</scope>
</reference>
<dbReference type="InterPro" id="IPR001602">
    <property type="entry name" value="UPF0047_YjbQ-like"/>
</dbReference>
<dbReference type="PIRSF" id="PIRSF004681">
    <property type="entry name" value="UCP004681"/>
    <property type="match status" value="1"/>
</dbReference>
<dbReference type="Pfam" id="PF01894">
    <property type="entry name" value="YjbQ"/>
    <property type="match status" value="1"/>
</dbReference>
<gene>
    <name evidence="2" type="ORF">COT33_01675</name>
</gene>
<proteinExistence type="inferred from homology"/>
<dbReference type="PANTHER" id="PTHR30615:SF8">
    <property type="entry name" value="UPF0047 PROTEIN C4A8.02C"/>
    <property type="match status" value="1"/>
</dbReference>
<protein>
    <submittedName>
        <fullName evidence="2">Secondary thiamine-phosphate synthase enzyme</fullName>
    </submittedName>
</protein>
<accession>A0A2H0YMM0</accession>
<name>A0A2H0YMM0_9BACT</name>
<dbReference type="InterPro" id="IPR035917">
    <property type="entry name" value="YjbQ-like_sf"/>
</dbReference>
<comment type="caution">
    <text evidence="2">The sequence shown here is derived from an EMBL/GenBank/DDBJ whole genome shotgun (WGS) entry which is preliminary data.</text>
</comment>